<keyword evidence="3" id="KW-1185">Reference proteome</keyword>
<evidence type="ECO:0000313" key="3">
    <source>
        <dbReference type="Proteomes" id="UP000691718"/>
    </source>
</evidence>
<feature type="region of interest" description="Disordered" evidence="1">
    <location>
        <begin position="1"/>
        <end position="117"/>
    </location>
</feature>
<feature type="compositionally biased region" description="Basic and acidic residues" evidence="1">
    <location>
        <begin position="39"/>
        <end position="73"/>
    </location>
</feature>
<accession>A0A8S3Y3L8</accession>
<comment type="caution">
    <text evidence="2">The sequence shown here is derived from an EMBL/GenBank/DDBJ whole genome shotgun (WGS) entry which is preliminary data.</text>
</comment>
<dbReference type="OrthoDB" id="343921at2759"/>
<dbReference type="AlphaFoldDB" id="A0A8S3Y3L8"/>
<reference evidence="2" key="1">
    <citation type="submission" date="2021-04" db="EMBL/GenBank/DDBJ databases">
        <authorList>
            <person name="Tunstrom K."/>
        </authorList>
    </citation>
    <scope>NUCLEOTIDE SEQUENCE</scope>
</reference>
<dbReference type="EMBL" id="CAJQZP010001427">
    <property type="protein sequence ID" value="CAG5045190.1"/>
    <property type="molecule type" value="Genomic_DNA"/>
</dbReference>
<protein>
    <submittedName>
        <fullName evidence="2">(apollo) hypothetical protein</fullName>
    </submittedName>
</protein>
<sequence>MPMYAEPSDWQKAAEDWVRHRTIRDSPATPRSSEGMSTPRHESRTPRHESRTPRHESRTPRHESRTPRHDSRTPHGTPHGHGSGRSSRSHSVRSTPHTNTSPRSMSLGDATPLYDEN</sequence>
<dbReference type="Proteomes" id="UP000691718">
    <property type="component" value="Unassembled WGS sequence"/>
</dbReference>
<name>A0A8S3Y3L8_PARAO</name>
<gene>
    <name evidence="2" type="ORF">PAPOLLO_LOCUS23201</name>
</gene>
<evidence type="ECO:0000313" key="2">
    <source>
        <dbReference type="EMBL" id="CAG5045190.1"/>
    </source>
</evidence>
<evidence type="ECO:0000256" key="1">
    <source>
        <dbReference type="SAM" id="MobiDB-lite"/>
    </source>
</evidence>
<proteinExistence type="predicted"/>
<organism evidence="2 3">
    <name type="scientific">Parnassius apollo</name>
    <name type="common">Apollo butterfly</name>
    <name type="synonym">Papilio apollo</name>
    <dbReference type="NCBI Taxonomy" id="110799"/>
    <lineage>
        <taxon>Eukaryota</taxon>
        <taxon>Metazoa</taxon>
        <taxon>Ecdysozoa</taxon>
        <taxon>Arthropoda</taxon>
        <taxon>Hexapoda</taxon>
        <taxon>Insecta</taxon>
        <taxon>Pterygota</taxon>
        <taxon>Neoptera</taxon>
        <taxon>Endopterygota</taxon>
        <taxon>Lepidoptera</taxon>
        <taxon>Glossata</taxon>
        <taxon>Ditrysia</taxon>
        <taxon>Papilionoidea</taxon>
        <taxon>Papilionidae</taxon>
        <taxon>Parnassiinae</taxon>
        <taxon>Parnassini</taxon>
        <taxon>Parnassius</taxon>
        <taxon>Parnassius</taxon>
    </lineage>
</organism>